<dbReference type="InterPro" id="IPR016156">
    <property type="entry name" value="FAD/NAD-linked_Rdtase_dimer_sf"/>
</dbReference>
<feature type="binding site" evidence="4">
    <location>
        <begin position="174"/>
        <end position="181"/>
    </location>
    <ligand>
        <name>NAD(+)</name>
        <dbReference type="ChEBI" id="CHEBI:57540"/>
    </ligand>
</feature>
<feature type="disulfide bond" description="Redox-active" evidence="5">
    <location>
        <begin position="43"/>
        <end position="48"/>
    </location>
</feature>
<dbReference type="GO" id="GO:0000166">
    <property type="term" value="F:nucleotide binding"/>
    <property type="evidence" value="ECO:0007669"/>
    <property type="project" value="UniProtKB-KW"/>
</dbReference>
<dbReference type="InterPro" id="IPR023753">
    <property type="entry name" value="FAD/NAD-binding_dom"/>
</dbReference>
<gene>
    <name evidence="8" type="primary">garB</name>
    <name evidence="8" type="ORF">CA85_09640</name>
</gene>
<keyword evidence="9" id="KW-1185">Reference proteome</keyword>
<dbReference type="OrthoDB" id="230580at2"/>
<dbReference type="PANTHER" id="PTHR43014:SF5">
    <property type="entry name" value="GLUTATHIONE REDUCTASE (NADPH)"/>
    <property type="match status" value="1"/>
</dbReference>
<feature type="binding site" evidence="4">
    <location>
        <position position="265"/>
    </location>
    <ligand>
        <name>NAD(+)</name>
        <dbReference type="ChEBI" id="CHEBI:57540"/>
    </ligand>
</feature>
<dbReference type="Proteomes" id="UP000318053">
    <property type="component" value="Unassembled WGS sequence"/>
</dbReference>
<dbReference type="EC" id="1.8.1.16" evidence="8"/>
<evidence type="ECO:0000313" key="8">
    <source>
        <dbReference type="EMBL" id="TWT74078.1"/>
    </source>
</evidence>
<feature type="binding site" evidence="4">
    <location>
        <position position="306"/>
    </location>
    <ligand>
        <name>FAD</name>
        <dbReference type="ChEBI" id="CHEBI:57692"/>
    </ligand>
</feature>
<dbReference type="Gene3D" id="3.30.390.30">
    <property type="match status" value="1"/>
</dbReference>
<dbReference type="PRINTS" id="PR00368">
    <property type="entry name" value="FADPNR"/>
</dbReference>
<comment type="caution">
    <text evidence="8">The sequence shown here is derived from an EMBL/GenBank/DDBJ whole genome shotgun (WGS) entry which is preliminary data.</text>
</comment>
<feature type="binding site" evidence="4">
    <location>
        <position position="52"/>
    </location>
    <ligand>
        <name>FAD</name>
        <dbReference type="ChEBI" id="CHEBI:57692"/>
    </ligand>
</feature>
<reference evidence="8 9" key="1">
    <citation type="submission" date="2019-02" db="EMBL/GenBank/DDBJ databases">
        <title>Deep-cultivation of Planctomycetes and their phenomic and genomic characterization uncovers novel biology.</title>
        <authorList>
            <person name="Wiegand S."/>
            <person name="Jogler M."/>
            <person name="Boedeker C."/>
            <person name="Pinto D."/>
            <person name="Vollmers J."/>
            <person name="Rivas-Marin E."/>
            <person name="Kohn T."/>
            <person name="Peeters S.H."/>
            <person name="Heuer A."/>
            <person name="Rast P."/>
            <person name="Oberbeckmann S."/>
            <person name="Bunk B."/>
            <person name="Jeske O."/>
            <person name="Meyerdierks A."/>
            <person name="Storesund J.E."/>
            <person name="Kallscheuer N."/>
            <person name="Luecker S."/>
            <person name="Lage O.M."/>
            <person name="Pohl T."/>
            <person name="Merkel B.J."/>
            <person name="Hornburger P."/>
            <person name="Mueller R.-W."/>
            <person name="Bruemmer F."/>
            <person name="Labrenz M."/>
            <person name="Spormann A.M."/>
            <person name="Op Den Camp H."/>
            <person name="Overmann J."/>
            <person name="Amann R."/>
            <person name="Jetten M.S.M."/>
            <person name="Mascher T."/>
            <person name="Medema M.H."/>
            <person name="Devos D.P."/>
            <person name="Kaster A.-K."/>
            <person name="Ovreas L."/>
            <person name="Rohde M."/>
            <person name="Galperin M.Y."/>
            <person name="Jogler C."/>
        </authorList>
    </citation>
    <scope>NUCLEOTIDE SEQUENCE [LARGE SCALE GENOMIC DNA]</scope>
    <source>
        <strain evidence="8 9">CA85</strain>
    </source>
</reference>
<keyword evidence="2" id="KW-0285">Flavoprotein</keyword>
<dbReference type="SUPFAM" id="SSF51905">
    <property type="entry name" value="FAD/NAD(P)-binding domain"/>
    <property type="match status" value="1"/>
</dbReference>
<evidence type="ECO:0000256" key="2">
    <source>
        <dbReference type="ARBA" id="ARBA00022630"/>
    </source>
</evidence>
<organism evidence="8 9">
    <name type="scientific">Allorhodopirellula solitaria</name>
    <dbReference type="NCBI Taxonomy" id="2527987"/>
    <lineage>
        <taxon>Bacteria</taxon>
        <taxon>Pseudomonadati</taxon>
        <taxon>Planctomycetota</taxon>
        <taxon>Planctomycetia</taxon>
        <taxon>Pirellulales</taxon>
        <taxon>Pirellulaceae</taxon>
        <taxon>Allorhodopirellula</taxon>
    </lineage>
</organism>
<dbReference type="InterPro" id="IPR036188">
    <property type="entry name" value="FAD/NAD-bd_sf"/>
</dbReference>
<dbReference type="AlphaFoldDB" id="A0A5C5YG43"/>
<evidence type="ECO:0000256" key="1">
    <source>
        <dbReference type="ARBA" id="ARBA00007532"/>
    </source>
</evidence>
<dbReference type="PRINTS" id="PR00411">
    <property type="entry name" value="PNDRDTASEI"/>
</dbReference>
<dbReference type="GO" id="GO:0016491">
    <property type="term" value="F:oxidoreductase activity"/>
    <property type="evidence" value="ECO:0007669"/>
    <property type="project" value="UniProtKB-KW"/>
</dbReference>
<evidence type="ECO:0000256" key="4">
    <source>
        <dbReference type="PIRSR" id="PIRSR000350-3"/>
    </source>
</evidence>
<dbReference type="PANTHER" id="PTHR43014">
    <property type="entry name" value="MERCURIC REDUCTASE"/>
    <property type="match status" value="1"/>
</dbReference>
<dbReference type="InterPro" id="IPR001100">
    <property type="entry name" value="Pyr_nuc-diS_OxRdtase"/>
</dbReference>
<evidence type="ECO:0000259" key="6">
    <source>
        <dbReference type="Pfam" id="PF02852"/>
    </source>
</evidence>
<sequence>MSDSVFDLIVIGTGPSASTIAHKCRSGGKRVAVVEERGFGGVCALRGCNPKKVYTNAADLVDRVRGAAGRLVDDNGVTIDWEQLLAFKREFTQPVLEKSEASYRDKGIATFHGSASFAGPRSIAVDGQILEAERIFVGVGAHPRPLEIPGGKRAILSDEFFELSRLPRRVVFIGGGYISMEFACVAARSGAEVTVLQRPSQVLPPFDPDLVDQLVEYSRERGVKVVTGANVTAIDGVGGQEMNVMYETTGAVHSAAAELVVHGAGRIPNLDDLGLDAGEVAFGEHGIQVDPFMRSVSNPAVFAAGDCADSGKPPLTPTANEEARIIVKNLFVDEPTQRPDYGVIPQVAFTVPAIAAIGMSQAEAEAAHDVDVRSDDTSTWGSVRKTGQRCAGYKVLIDKQSDRILGAHLLGPAAEETINLFALAMKHNLTATDMKSTLFTFPTFASDVRRMV</sequence>
<protein>
    <submittedName>
        <fullName evidence="8">Glutathione amide reductase</fullName>
        <ecNumber evidence="8">1.8.1.16</ecNumber>
    </submittedName>
</protein>
<dbReference type="Pfam" id="PF07992">
    <property type="entry name" value="Pyr_redox_2"/>
    <property type="match status" value="1"/>
</dbReference>
<accession>A0A5C5YG43</accession>
<keyword evidence="8" id="KW-0560">Oxidoreductase</keyword>
<keyword evidence="4" id="KW-0547">Nucleotide-binding</keyword>
<evidence type="ECO:0000256" key="3">
    <source>
        <dbReference type="ARBA" id="ARBA00022827"/>
    </source>
</evidence>
<keyword evidence="3 4" id="KW-0274">FAD</keyword>
<evidence type="ECO:0000259" key="7">
    <source>
        <dbReference type="Pfam" id="PF07992"/>
    </source>
</evidence>
<dbReference type="PIRSF" id="PIRSF000350">
    <property type="entry name" value="Mercury_reductase_MerA"/>
    <property type="match status" value="1"/>
</dbReference>
<keyword evidence="4" id="KW-0520">NAD</keyword>
<dbReference type="Gene3D" id="3.50.50.60">
    <property type="entry name" value="FAD/NAD(P)-binding domain"/>
    <property type="match status" value="2"/>
</dbReference>
<dbReference type="RefSeq" id="WP_146390126.1">
    <property type="nucleotide sequence ID" value="NZ_SJPK01000002.1"/>
</dbReference>
<feature type="domain" description="FAD/NAD(P)-binding" evidence="7">
    <location>
        <begin position="6"/>
        <end position="323"/>
    </location>
</feature>
<dbReference type="InterPro" id="IPR004099">
    <property type="entry name" value="Pyr_nucl-diS_OxRdtase_dimer"/>
</dbReference>
<feature type="domain" description="Pyridine nucleotide-disulphide oxidoreductase dimerisation" evidence="6">
    <location>
        <begin position="344"/>
        <end position="450"/>
    </location>
</feature>
<name>A0A5C5YG43_9BACT</name>
<comment type="similarity">
    <text evidence="1">Belongs to the class-I pyridine nucleotide-disulfide oxidoreductase family.</text>
</comment>
<evidence type="ECO:0000256" key="5">
    <source>
        <dbReference type="PIRSR" id="PIRSR000350-4"/>
    </source>
</evidence>
<proteinExistence type="inferred from homology"/>
<dbReference type="SUPFAM" id="SSF55424">
    <property type="entry name" value="FAD/NAD-linked reductases, dimerisation (C-terminal) domain"/>
    <property type="match status" value="1"/>
</dbReference>
<dbReference type="Pfam" id="PF02852">
    <property type="entry name" value="Pyr_redox_dim"/>
    <property type="match status" value="1"/>
</dbReference>
<comment type="cofactor">
    <cofactor evidence="4">
        <name>FAD</name>
        <dbReference type="ChEBI" id="CHEBI:57692"/>
    </cofactor>
    <text evidence="4">Binds 1 FAD per subunit.</text>
</comment>
<dbReference type="EMBL" id="SJPK01000002">
    <property type="protein sequence ID" value="TWT74078.1"/>
    <property type="molecule type" value="Genomic_DNA"/>
</dbReference>
<evidence type="ECO:0000313" key="9">
    <source>
        <dbReference type="Proteomes" id="UP000318053"/>
    </source>
</evidence>